<protein>
    <submittedName>
        <fullName evidence="1">Uncharacterized protein</fullName>
    </submittedName>
</protein>
<evidence type="ECO:0000313" key="2">
    <source>
        <dbReference type="Proteomes" id="UP000198559"/>
    </source>
</evidence>
<reference evidence="2" key="1">
    <citation type="submission" date="2016-06" db="EMBL/GenBank/DDBJ databases">
        <authorList>
            <person name="Petersen J."/>
            <person name="Sayavedra L."/>
        </authorList>
    </citation>
    <scope>NUCLEOTIDE SEQUENCE [LARGE SCALE GENOMIC DNA]</scope>
    <source>
        <strain evidence="2">BazSymB</strain>
    </source>
</reference>
<name>A0A1H6M196_9GAMM</name>
<organism evidence="1 2">
    <name type="scientific">Bathymodiolus azoricus thioautotrophic gill symbiont</name>
    <dbReference type="NCBI Taxonomy" id="235205"/>
    <lineage>
        <taxon>Bacteria</taxon>
        <taxon>Pseudomonadati</taxon>
        <taxon>Pseudomonadota</taxon>
        <taxon>Gammaproteobacteria</taxon>
        <taxon>sulfur-oxidizing symbionts</taxon>
    </lineage>
</organism>
<dbReference type="Proteomes" id="UP000198559">
    <property type="component" value="Unassembled WGS sequence"/>
</dbReference>
<proteinExistence type="predicted"/>
<sequence>MSERETFSSLFCKSIFTKPLVFEPMLNVFSKLSRSFMFGKLSKGRVATLFFVTLLLLRMLVSVLASENFLSKSWLSTPAAPRLNTKALLAFEKSVSIGKFIDALLRMKTFIRLSSPWMGPPAMAMLVKAMRTMLNRGMRIKFVLKDVVFILNFTFV</sequence>
<evidence type="ECO:0000313" key="1">
    <source>
        <dbReference type="EMBL" id="SEH90992.1"/>
    </source>
</evidence>
<gene>
    <name evidence="1" type="ORF">BAZSYMB_GCONTIG00621_0</name>
</gene>
<dbReference type="EMBL" id="CVUD02000231">
    <property type="protein sequence ID" value="SEH90992.1"/>
    <property type="molecule type" value="Genomic_DNA"/>
</dbReference>
<dbReference type="AlphaFoldDB" id="A0A1H6M196"/>
<accession>A0A1H6M196</accession>